<dbReference type="EMBL" id="LN899820">
    <property type="protein sequence ID" value="CUV56745.1"/>
    <property type="molecule type" value="Genomic_DNA"/>
</dbReference>
<protein>
    <submittedName>
        <fullName evidence="1">Uncharacterized protein</fullName>
    </submittedName>
</protein>
<name>A0A0S4WZ24_RALSL</name>
<proteinExistence type="predicted"/>
<accession>A0A0S4WZ24</accession>
<gene>
    <name evidence="1" type="ORF">RUN215_v1_960045</name>
</gene>
<evidence type="ECO:0000313" key="1">
    <source>
        <dbReference type="EMBL" id="CUV56745.1"/>
    </source>
</evidence>
<organism evidence="1">
    <name type="scientific">Ralstonia solanacearum</name>
    <name type="common">Pseudomonas solanacearum</name>
    <dbReference type="NCBI Taxonomy" id="305"/>
    <lineage>
        <taxon>Bacteria</taxon>
        <taxon>Pseudomonadati</taxon>
        <taxon>Pseudomonadota</taxon>
        <taxon>Betaproteobacteria</taxon>
        <taxon>Burkholderiales</taxon>
        <taxon>Burkholderiaceae</taxon>
        <taxon>Ralstonia</taxon>
        <taxon>Ralstonia solanacearum species complex</taxon>
    </lineage>
</organism>
<dbReference type="AlphaFoldDB" id="A0A0S4WZ24"/>
<reference evidence="1" key="1">
    <citation type="submission" date="2015-10" db="EMBL/GenBank/DDBJ databases">
        <authorList>
            <person name="Gilbert D.G."/>
        </authorList>
    </citation>
    <scope>NUCLEOTIDE SEQUENCE</scope>
    <source>
        <strain evidence="1">Phyl III-seqv23</strain>
    </source>
</reference>
<sequence>MRRDCVKFMENLRFWKSSPLVFKNQLESTHRSDRRILTLSRIA</sequence>